<feature type="chain" id="PRO_5046848365" evidence="1">
    <location>
        <begin position="37"/>
        <end position="170"/>
    </location>
</feature>
<name>A0ABP9D0G3_9ACTN</name>
<dbReference type="EMBL" id="BAABKQ010000001">
    <property type="protein sequence ID" value="GAA4821659.1"/>
    <property type="molecule type" value="Genomic_DNA"/>
</dbReference>
<feature type="signal peptide" evidence="1">
    <location>
        <begin position="1"/>
        <end position="36"/>
    </location>
</feature>
<evidence type="ECO:0000313" key="3">
    <source>
        <dbReference type="Proteomes" id="UP001500839"/>
    </source>
</evidence>
<evidence type="ECO:0000256" key="1">
    <source>
        <dbReference type="SAM" id="SignalP"/>
    </source>
</evidence>
<organism evidence="2 3">
    <name type="scientific">Tomitella cavernea</name>
    <dbReference type="NCBI Taxonomy" id="1387982"/>
    <lineage>
        <taxon>Bacteria</taxon>
        <taxon>Bacillati</taxon>
        <taxon>Actinomycetota</taxon>
        <taxon>Actinomycetes</taxon>
        <taxon>Mycobacteriales</taxon>
        <taxon>Tomitella</taxon>
    </lineage>
</organism>
<keyword evidence="3" id="KW-1185">Reference proteome</keyword>
<accession>A0ABP9D0G3</accession>
<sequence length="170" mass="17170">MRVRFATPVVASVLAAGALVTGAGVTATALATGASAAPVSGSLGSLAGPTAPDDDASITVHITNETCDTLYYQGGTVQDGTFSDAPWQAIRAHSTEDITVLSNGNHGVAVNLDYDLSNGVSHRGVTLHANDYQGNLNTVGTQAHVGVGTANTIDAGYPNAEFSFHVSDNG</sequence>
<gene>
    <name evidence="2" type="ORF">GCM10023353_32490</name>
</gene>
<comment type="caution">
    <text evidence="2">The sequence shown here is derived from an EMBL/GenBank/DDBJ whole genome shotgun (WGS) entry which is preliminary data.</text>
</comment>
<reference evidence="3" key="1">
    <citation type="journal article" date="2019" name="Int. J. Syst. Evol. Microbiol.">
        <title>The Global Catalogue of Microorganisms (GCM) 10K type strain sequencing project: providing services to taxonomists for standard genome sequencing and annotation.</title>
        <authorList>
            <consortium name="The Broad Institute Genomics Platform"/>
            <consortium name="The Broad Institute Genome Sequencing Center for Infectious Disease"/>
            <person name="Wu L."/>
            <person name="Ma J."/>
        </authorList>
    </citation>
    <scope>NUCLEOTIDE SEQUENCE [LARGE SCALE GENOMIC DNA]</scope>
    <source>
        <strain evidence="3">JCM 18542</strain>
    </source>
</reference>
<proteinExistence type="predicted"/>
<dbReference type="Proteomes" id="UP001500839">
    <property type="component" value="Unassembled WGS sequence"/>
</dbReference>
<evidence type="ECO:0000313" key="2">
    <source>
        <dbReference type="EMBL" id="GAA4821659.1"/>
    </source>
</evidence>
<keyword evidence="1" id="KW-0732">Signal</keyword>
<protein>
    <submittedName>
        <fullName evidence="2">Uncharacterized protein</fullName>
    </submittedName>
</protein>
<dbReference type="RefSeq" id="WP_200171502.1">
    <property type="nucleotide sequence ID" value="NZ_BAABKQ010000001.1"/>
</dbReference>